<keyword evidence="11" id="KW-0378">Hydrolase</keyword>
<dbReference type="InterPro" id="IPR036397">
    <property type="entry name" value="RNaseH_sf"/>
</dbReference>
<keyword evidence="14" id="KW-0805">Transcription regulation</keyword>
<keyword evidence="12" id="KW-0269">Exonuclease</keyword>
<evidence type="ECO:0000256" key="12">
    <source>
        <dbReference type="ARBA" id="ARBA00022839"/>
    </source>
</evidence>
<evidence type="ECO:0000256" key="4">
    <source>
        <dbReference type="ARBA" id="ARBA00004496"/>
    </source>
</evidence>
<keyword evidence="8" id="KW-0963">Cytoplasm</keyword>
<evidence type="ECO:0000256" key="10">
    <source>
        <dbReference type="ARBA" id="ARBA00022723"/>
    </source>
</evidence>
<name>A0A176WBU8_MARPO</name>
<evidence type="ECO:0000256" key="16">
    <source>
        <dbReference type="ARBA" id="ARBA00023242"/>
    </source>
</evidence>
<accession>A0A176WBU8</accession>
<comment type="subunit">
    <text evidence="6">Component of the CCR4-NOT complex, at least composed of CRR4 and CAF1 proteins.</text>
</comment>
<keyword evidence="19" id="KW-1185">Reference proteome</keyword>
<dbReference type="InterPro" id="IPR006941">
    <property type="entry name" value="RNase_CAF1"/>
</dbReference>
<dbReference type="GO" id="GO:0046872">
    <property type="term" value="F:metal ion binding"/>
    <property type="evidence" value="ECO:0007669"/>
    <property type="project" value="UniProtKB-KW"/>
</dbReference>
<evidence type="ECO:0000313" key="18">
    <source>
        <dbReference type="EMBL" id="OAE30617.1"/>
    </source>
</evidence>
<dbReference type="GO" id="GO:0030014">
    <property type="term" value="C:CCR4-NOT complex"/>
    <property type="evidence" value="ECO:0007669"/>
    <property type="project" value="InterPro"/>
</dbReference>
<comment type="cofactor">
    <cofactor evidence="2">
        <name>a divalent metal cation</name>
        <dbReference type="ChEBI" id="CHEBI:60240"/>
    </cofactor>
</comment>
<evidence type="ECO:0000313" key="19">
    <source>
        <dbReference type="Proteomes" id="UP000077202"/>
    </source>
</evidence>
<evidence type="ECO:0000256" key="6">
    <source>
        <dbReference type="ARBA" id="ARBA00011757"/>
    </source>
</evidence>
<dbReference type="PANTHER" id="PTHR10797">
    <property type="entry name" value="CCR4-NOT TRANSCRIPTION COMPLEX SUBUNIT"/>
    <property type="match status" value="1"/>
</dbReference>
<dbReference type="EMBL" id="LVLJ01001284">
    <property type="protein sequence ID" value="OAE30617.1"/>
    <property type="molecule type" value="Genomic_DNA"/>
</dbReference>
<dbReference type="EC" id="3.1.13.4" evidence="7"/>
<organism evidence="18 19">
    <name type="scientific">Marchantia polymorpha subsp. ruderalis</name>
    <dbReference type="NCBI Taxonomy" id="1480154"/>
    <lineage>
        <taxon>Eukaryota</taxon>
        <taxon>Viridiplantae</taxon>
        <taxon>Streptophyta</taxon>
        <taxon>Embryophyta</taxon>
        <taxon>Marchantiophyta</taxon>
        <taxon>Marchantiopsida</taxon>
        <taxon>Marchantiidae</taxon>
        <taxon>Marchantiales</taxon>
        <taxon>Marchantiaceae</taxon>
        <taxon>Marchantia</taxon>
    </lineage>
</organism>
<dbReference type="GO" id="GO:0003723">
    <property type="term" value="F:RNA binding"/>
    <property type="evidence" value="ECO:0007669"/>
    <property type="project" value="UniProtKB-KW"/>
</dbReference>
<sequence length="303" mass="34500">MTDPSNKNPHIREVWAGNLEDEFKLIRNLIDDYPYVAMDTEFPGVVVKPMASHKDSEDYAYQIIKTNVNMLNLIQLGLTFSDENGNLPQCGNRPCAWQFNFKDFNLETDVYALDSIELLKRSGIQFEKNTKHGADARTFAELLMSSGAVLNDQMTWVTFHSSYDFAYLLKLLTGRNLPDKESEFHSLLKIFFPNFYDIKYVTKFCGNLYGGLNQVADLLAVERVGPCHQAGSDSLLTSDTFHKLRHTFLQDCKFLSQHADSHGKPAGPEAERMPELKATITFGAEDIWNQSNPRILFEEQILP</sequence>
<dbReference type="Proteomes" id="UP000077202">
    <property type="component" value="Unassembled WGS sequence"/>
</dbReference>
<comment type="catalytic activity">
    <reaction evidence="1">
        <text>Exonucleolytic cleavage of poly(A) to 5'-AMP.</text>
        <dbReference type="EC" id="3.1.13.4"/>
    </reaction>
</comment>
<evidence type="ECO:0000256" key="15">
    <source>
        <dbReference type="ARBA" id="ARBA00023163"/>
    </source>
</evidence>
<gene>
    <name evidence="18" type="ORF">AXG93_1037s1030</name>
</gene>
<evidence type="ECO:0000256" key="5">
    <source>
        <dbReference type="ARBA" id="ARBA00008372"/>
    </source>
</evidence>
<reference evidence="18" key="1">
    <citation type="submission" date="2016-03" db="EMBL/GenBank/DDBJ databases">
        <title>Mechanisms controlling the formation of the plant cell surface in tip-growing cells are functionally conserved among land plants.</title>
        <authorList>
            <person name="Honkanen S."/>
            <person name="Jones V.A."/>
            <person name="Morieri G."/>
            <person name="Champion C."/>
            <person name="Hetherington A.J."/>
            <person name="Kelly S."/>
            <person name="Saint-Marcoux D."/>
            <person name="Proust H."/>
            <person name="Prescott H."/>
            <person name="Dolan L."/>
        </authorList>
    </citation>
    <scope>NUCLEOTIDE SEQUENCE [LARGE SCALE GENOMIC DNA]</scope>
    <source>
        <tissue evidence="18">Whole gametophyte</tissue>
    </source>
</reference>
<dbReference type="InterPro" id="IPR012337">
    <property type="entry name" value="RNaseH-like_sf"/>
</dbReference>
<evidence type="ECO:0000256" key="14">
    <source>
        <dbReference type="ARBA" id="ARBA00023015"/>
    </source>
</evidence>
<dbReference type="AlphaFoldDB" id="A0A176WBU8"/>
<evidence type="ECO:0000256" key="8">
    <source>
        <dbReference type="ARBA" id="ARBA00022490"/>
    </source>
</evidence>
<evidence type="ECO:0000256" key="9">
    <source>
        <dbReference type="ARBA" id="ARBA00022722"/>
    </source>
</evidence>
<evidence type="ECO:0000256" key="1">
    <source>
        <dbReference type="ARBA" id="ARBA00001663"/>
    </source>
</evidence>
<keyword evidence="16" id="KW-0539">Nucleus</keyword>
<evidence type="ECO:0000256" key="13">
    <source>
        <dbReference type="ARBA" id="ARBA00022884"/>
    </source>
</evidence>
<evidence type="ECO:0000256" key="11">
    <source>
        <dbReference type="ARBA" id="ARBA00022801"/>
    </source>
</evidence>
<evidence type="ECO:0000256" key="2">
    <source>
        <dbReference type="ARBA" id="ARBA00001968"/>
    </source>
</evidence>
<keyword evidence="10" id="KW-0479">Metal-binding</keyword>
<dbReference type="GO" id="GO:0005737">
    <property type="term" value="C:cytoplasm"/>
    <property type="evidence" value="ECO:0007669"/>
    <property type="project" value="UniProtKB-SubCell"/>
</dbReference>
<comment type="similarity">
    <text evidence="5">Belongs to the CAF1 family.</text>
</comment>
<dbReference type="SUPFAM" id="SSF53098">
    <property type="entry name" value="Ribonuclease H-like"/>
    <property type="match status" value="1"/>
</dbReference>
<keyword evidence="9" id="KW-0540">Nuclease</keyword>
<dbReference type="GO" id="GO:0004535">
    <property type="term" value="F:poly(A)-specific ribonuclease activity"/>
    <property type="evidence" value="ECO:0007669"/>
    <property type="project" value="UniProtKB-EC"/>
</dbReference>
<comment type="caution">
    <text evidence="18">The sequence shown here is derived from an EMBL/GenBank/DDBJ whole genome shotgun (WGS) entry which is preliminary data.</text>
</comment>
<evidence type="ECO:0000256" key="17">
    <source>
        <dbReference type="ARBA" id="ARBA00025148"/>
    </source>
</evidence>
<evidence type="ECO:0000256" key="3">
    <source>
        <dbReference type="ARBA" id="ARBA00004123"/>
    </source>
</evidence>
<evidence type="ECO:0000256" key="7">
    <source>
        <dbReference type="ARBA" id="ARBA00012161"/>
    </source>
</evidence>
<dbReference type="Pfam" id="PF04857">
    <property type="entry name" value="CAF1"/>
    <property type="match status" value="1"/>
</dbReference>
<keyword evidence="13" id="KW-0694">RNA-binding</keyword>
<comment type="function">
    <text evidence="17">Ubiquitous transcription factor required for a diverse set of processes. It is a component of the CCR4 complex involved in the control of gene expression.</text>
</comment>
<dbReference type="Gene3D" id="3.30.420.10">
    <property type="entry name" value="Ribonuclease H-like superfamily/Ribonuclease H"/>
    <property type="match status" value="1"/>
</dbReference>
<dbReference type="InterPro" id="IPR039637">
    <property type="entry name" value="CNOT7/CNOT8/Pop2"/>
</dbReference>
<proteinExistence type="inferred from homology"/>
<protein>
    <recommendedName>
        <fullName evidence="7">poly(A)-specific ribonuclease</fullName>
        <ecNumber evidence="7">3.1.13.4</ecNumber>
    </recommendedName>
</protein>
<comment type="subcellular location">
    <subcellularLocation>
        <location evidence="4">Cytoplasm</location>
    </subcellularLocation>
    <subcellularLocation>
        <location evidence="3">Nucleus</location>
    </subcellularLocation>
</comment>
<keyword evidence="15" id="KW-0804">Transcription</keyword>
<dbReference type="GO" id="GO:0005634">
    <property type="term" value="C:nucleus"/>
    <property type="evidence" value="ECO:0007669"/>
    <property type="project" value="UniProtKB-SubCell"/>
</dbReference>